<dbReference type="Gene3D" id="3.40.50.2020">
    <property type="match status" value="1"/>
</dbReference>
<dbReference type="RefSeq" id="WP_409098069.1">
    <property type="nucleotide sequence ID" value="NZ_JBJVNE010000444.1"/>
</dbReference>
<dbReference type="SUPFAM" id="SSF53271">
    <property type="entry name" value="PRTase-like"/>
    <property type="match status" value="1"/>
</dbReference>
<reference evidence="1 2" key="1">
    <citation type="submission" date="2024-12" db="EMBL/GenBank/DDBJ databases">
        <title>Forecasting of Potato common scab and diversities of Pathogenic streptomyces spp. in china.</title>
        <authorList>
            <person name="Handique U."/>
            <person name="Wu J."/>
        </authorList>
    </citation>
    <scope>NUCLEOTIDE SEQUENCE [LARGE SCALE GENOMIC DNA]</scope>
    <source>
        <strain evidence="1 2">ZRIMU1585</strain>
    </source>
</reference>
<gene>
    <name evidence="1" type="ORF">ACKI1S_48535</name>
</gene>
<organism evidence="1 2">
    <name type="scientific">Streptomyces galilaeus</name>
    <dbReference type="NCBI Taxonomy" id="33899"/>
    <lineage>
        <taxon>Bacteria</taxon>
        <taxon>Bacillati</taxon>
        <taxon>Actinomycetota</taxon>
        <taxon>Actinomycetes</taxon>
        <taxon>Kitasatosporales</taxon>
        <taxon>Streptomycetaceae</taxon>
        <taxon>Streptomyces</taxon>
    </lineage>
</organism>
<evidence type="ECO:0000313" key="2">
    <source>
        <dbReference type="Proteomes" id="UP001631993"/>
    </source>
</evidence>
<dbReference type="InterPro" id="IPR029057">
    <property type="entry name" value="PRTase-like"/>
</dbReference>
<feature type="non-terminal residue" evidence="1">
    <location>
        <position position="62"/>
    </location>
</feature>
<dbReference type="EMBL" id="JBJVNE010000444">
    <property type="protein sequence ID" value="MFM9653826.1"/>
    <property type="molecule type" value="Genomic_DNA"/>
</dbReference>
<evidence type="ECO:0000313" key="1">
    <source>
        <dbReference type="EMBL" id="MFM9653826.1"/>
    </source>
</evidence>
<accession>A0ABW9IZG0</accession>
<keyword evidence="2" id="KW-1185">Reference proteome</keyword>
<protein>
    <recommendedName>
        <fullName evidence="3">Hypoxanthine phosphoribosyltransferase</fullName>
    </recommendedName>
</protein>
<name>A0ABW9IZG0_STRGJ</name>
<comment type="caution">
    <text evidence="1">The sequence shown here is derived from an EMBL/GenBank/DDBJ whole genome shotgun (WGS) entry which is preliminary data.</text>
</comment>
<evidence type="ECO:0008006" key="3">
    <source>
        <dbReference type="Google" id="ProtNLM"/>
    </source>
</evidence>
<proteinExistence type="predicted"/>
<sequence length="62" mass="7165">MQQKEITLFDKTFKPYLTESEILEKIKQLAADLDSFYSGKKPLFIAILNGSFMFAADLFKQL</sequence>
<dbReference type="Proteomes" id="UP001631993">
    <property type="component" value="Unassembled WGS sequence"/>
</dbReference>